<comment type="caution">
    <text evidence="1">The sequence shown here is derived from an EMBL/GenBank/DDBJ whole genome shotgun (WGS) entry which is preliminary data.</text>
</comment>
<proteinExistence type="predicted"/>
<protein>
    <submittedName>
        <fullName evidence="1">Uncharacterized protein</fullName>
    </submittedName>
</protein>
<keyword evidence="2" id="KW-1185">Reference proteome</keyword>
<dbReference type="AlphaFoldDB" id="A0A512IFE8"/>
<accession>A0A512IFE8</accession>
<organism evidence="1 2">
    <name type="scientific">Kocuria turfanensis</name>
    <dbReference type="NCBI Taxonomy" id="388357"/>
    <lineage>
        <taxon>Bacteria</taxon>
        <taxon>Bacillati</taxon>
        <taxon>Actinomycetota</taxon>
        <taxon>Actinomycetes</taxon>
        <taxon>Micrococcales</taxon>
        <taxon>Micrococcaceae</taxon>
        <taxon>Kocuria</taxon>
    </lineage>
</organism>
<dbReference type="Proteomes" id="UP000321103">
    <property type="component" value="Unassembled WGS sequence"/>
</dbReference>
<evidence type="ECO:0000313" key="1">
    <source>
        <dbReference type="EMBL" id="GEO96400.1"/>
    </source>
</evidence>
<dbReference type="RefSeq" id="WP_232319483.1">
    <property type="nucleotide sequence ID" value="NZ_BJZS01000087.1"/>
</dbReference>
<sequence length="77" mass="7690">MAEADGAGAVDGEVAVLEGTGSAVADDVVAGGWVLAEPVSAQPLTNSSVSAAPARRPVRRSRAALITEKDSVRSESV</sequence>
<gene>
    <name evidence="1" type="ORF">KTU01_25230</name>
</gene>
<name>A0A512IFE8_9MICC</name>
<evidence type="ECO:0000313" key="2">
    <source>
        <dbReference type="Proteomes" id="UP000321103"/>
    </source>
</evidence>
<dbReference type="EMBL" id="BJZS01000087">
    <property type="protein sequence ID" value="GEO96400.1"/>
    <property type="molecule type" value="Genomic_DNA"/>
</dbReference>
<reference evidence="1 2" key="1">
    <citation type="submission" date="2019-07" db="EMBL/GenBank/DDBJ databases">
        <title>Whole genome shotgun sequence of Kocuria turfanensis NBRC 107627.</title>
        <authorList>
            <person name="Hosoyama A."/>
            <person name="Uohara A."/>
            <person name="Ohji S."/>
            <person name="Ichikawa N."/>
        </authorList>
    </citation>
    <scope>NUCLEOTIDE SEQUENCE [LARGE SCALE GENOMIC DNA]</scope>
    <source>
        <strain evidence="1 2">NBRC 107627</strain>
    </source>
</reference>